<keyword evidence="3" id="KW-1185">Reference proteome</keyword>
<keyword evidence="1" id="KW-1133">Transmembrane helix</keyword>
<gene>
    <name evidence="2" type="ORF">GCM10009422_26510</name>
</gene>
<dbReference type="Proteomes" id="UP001501352">
    <property type="component" value="Unassembled WGS sequence"/>
</dbReference>
<keyword evidence="1" id="KW-0812">Transmembrane</keyword>
<feature type="transmembrane region" description="Helical" evidence="1">
    <location>
        <begin position="21"/>
        <end position="42"/>
    </location>
</feature>
<reference evidence="3" key="1">
    <citation type="journal article" date="2019" name="Int. J. Syst. Evol. Microbiol.">
        <title>The Global Catalogue of Microorganisms (GCM) 10K type strain sequencing project: providing services to taxonomists for standard genome sequencing and annotation.</title>
        <authorList>
            <consortium name="The Broad Institute Genomics Platform"/>
            <consortium name="The Broad Institute Genome Sequencing Center for Infectious Disease"/>
            <person name="Wu L."/>
            <person name="Ma J."/>
        </authorList>
    </citation>
    <scope>NUCLEOTIDE SEQUENCE [LARGE SCALE GENOMIC DNA]</scope>
    <source>
        <strain evidence="3">JCM 12928</strain>
    </source>
</reference>
<keyword evidence="1" id="KW-0472">Membrane</keyword>
<dbReference type="EMBL" id="BAAAGA010000006">
    <property type="protein sequence ID" value="GAA0628088.1"/>
    <property type="molecule type" value="Genomic_DNA"/>
</dbReference>
<accession>A0ABP3S791</accession>
<evidence type="ECO:0000313" key="2">
    <source>
        <dbReference type="EMBL" id="GAA0628088.1"/>
    </source>
</evidence>
<comment type="caution">
    <text evidence="2">The sequence shown here is derived from an EMBL/GenBank/DDBJ whole genome shotgun (WGS) entry which is preliminary data.</text>
</comment>
<evidence type="ECO:0000313" key="3">
    <source>
        <dbReference type="Proteomes" id="UP001501352"/>
    </source>
</evidence>
<organism evidence="2 3">
    <name type="scientific">Brevundimonas kwangchunensis</name>
    <dbReference type="NCBI Taxonomy" id="322163"/>
    <lineage>
        <taxon>Bacteria</taxon>
        <taxon>Pseudomonadati</taxon>
        <taxon>Pseudomonadota</taxon>
        <taxon>Alphaproteobacteria</taxon>
        <taxon>Caulobacterales</taxon>
        <taxon>Caulobacteraceae</taxon>
        <taxon>Brevundimonas</taxon>
    </lineage>
</organism>
<protein>
    <submittedName>
        <fullName evidence="2">Uncharacterized protein</fullName>
    </submittedName>
</protein>
<proteinExistence type="predicted"/>
<sequence>MIEPPEAPHHVVEHHGKARRWFDVAMAVAVLIVSFGSLYVALHTGHTMEGLVEQNQRLVRAQSTPILQYTHGNNADGEKVLHFEVRNVGTGPARVAWARLEVDGKTYDTWSDYALAAGPDLPRLPLQNAPLAPAVLSAGDERPIMRWPRQGAEAELAAWDNVERSRFRAQATACYCSVFDECWVSHMNGDVPKQVISCENPQAVAPKGNSGH</sequence>
<name>A0ABP3S791_9CAUL</name>
<dbReference type="RefSeq" id="WP_343794459.1">
    <property type="nucleotide sequence ID" value="NZ_BAAAGA010000006.1"/>
</dbReference>
<evidence type="ECO:0000256" key="1">
    <source>
        <dbReference type="SAM" id="Phobius"/>
    </source>
</evidence>